<dbReference type="EMBL" id="CAAALY010062107">
    <property type="protein sequence ID" value="VEL23466.1"/>
    <property type="molecule type" value="Genomic_DNA"/>
</dbReference>
<comment type="caution">
    <text evidence="2">The sequence shown here is derived from an EMBL/GenBank/DDBJ whole genome shotgun (WGS) entry which is preliminary data.</text>
</comment>
<evidence type="ECO:0000313" key="2">
    <source>
        <dbReference type="EMBL" id="VEL23466.1"/>
    </source>
</evidence>
<dbReference type="Proteomes" id="UP000784294">
    <property type="component" value="Unassembled WGS sequence"/>
</dbReference>
<proteinExistence type="predicted"/>
<feature type="compositionally biased region" description="Pro residues" evidence="1">
    <location>
        <begin position="36"/>
        <end position="50"/>
    </location>
</feature>
<reference evidence="2" key="1">
    <citation type="submission" date="2018-11" db="EMBL/GenBank/DDBJ databases">
        <authorList>
            <consortium name="Pathogen Informatics"/>
        </authorList>
    </citation>
    <scope>NUCLEOTIDE SEQUENCE</scope>
</reference>
<feature type="compositionally biased region" description="Polar residues" evidence="1">
    <location>
        <begin position="82"/>
        <end position="96"/>
    </location>
</feature>
<organism evidence="2 3">
    <name type="scientific">Protopolystoma xenopodis</name>
    <dbReference type="NCBI Taxonomy" id="117903"/>
    <lineage>
        <taxon>Eukaryota</taxon>
        <taxon>Metazoa</taxon>
        <taxon>Spiralia</taxon>
        <taxon>Lophotrochozoa</taxon>
        <taxon>Platyhelminthes</taxon>
        <taxon>Monogenea</taxon>
        <taxon>Polyopisthocotylea</taxon>
        <taxon>Polystomatidea</taxon>
        <taxon>Polystomatidae</taxon>
        <taxon>Protopolystoma</taxon>
    </lineage>
</organism>
<accession>A0A3S5BXR6</accession>
<dbReference type="AlphaFoldDB" id="A0A3S5BXR6"/>
<protein>
    <submittedName>
        <fullName evidence="2">Uncharacterized protein</fullName>
    </submittedName>
</protein>
<gene>
    <name evidence="2" type="ORF">PXEA_LOCUS16906</name>
</gene>
<name>A0A3S5BXR6_9PLAT</name>
<feature type="compositionally biased region" description="Polar residues" evidence="1">
    <location>
        <begin position="54"/>
        <end position="70"/>
    </location>
</feature>
<evidence type="ECO:0000256" key="1">
    <source>
        <dbReference type="SAM" id="MobiDB-lite"/>
    </source>
</evidence>
<evidence type="ECO:0000313" key="3">
    <source>
        <dbReference type="Proteomes" id="UP000784294"/>
    </source>
</evidence>
<feature type="compositionally biased region" description="Low complexity" evidence="1">
    <location>
        <begin position="17"/>
        <end position="35"/>
    </location>
</feature>
<feature type="region of interest" description="Disordered" evidence="1">
    <location>
        <begin position="1"/>
        <end position="96"/>
    </location>
</feature>
<sequence>MSINLVHVPIRKTSGASALSGQQGQLPQQSQQQQPQAPPPPPPPQPPPSQQQPADTVQTTSGGPNQTPGDPTSAAPPGLPASNHTGLTTNNNHQVN</sequence>
<keyword evidence="3" id="KW-1185">Reference proteome</keyword>